<dbReference type="Proteomes" id="UP000269154">
    <property type="component" value="Unassembled WGS sequence"/>
</dbReference>
<keyword evidence="2" id="KW-1185">Reference proteome</keyword>
<protein>
    <submittedName>
        <fullName evidence="1">XisI protein</fullName>
    </submittedName>
</protein>
<dbReference type="Gene3D" id="3.30.310.110">
    <property type="entry name" value="XisI-like"/>
    <property type="match status" value="1"/>
</dbReference>
<dbReference type="EMBL" id="RCBY01000128">
    <property type="protein sequence ID" value="RQH35245.1"/>
    <property type="molecule type" value="Genomic_DNA"/>
</dbReference>
<dbReference type="Pfam" id="PF08869">
    <property type="entry name" value="XisI"/>
    <property type="match status" value="1"/>
</dbReference>
<organism evidence="1 2">
    <name type="scientific">Okeania hirsuta</name>
    <dbReference type="NCBI Taxonomy" id="1458930"/>
    <lineage>
        <taxon>Bacteria</taxon>
        <taxon>Bacillati</taxon>
        <taxon>Cyanobacteriota</taxon>
        <taxon>Cyanophyceae</taxon>
        <taxon>Oscillatoriophycideae</taxon>
        <taxon>Oscillatoriales</taxon>
        <taxon>Microcoleaceae</taxon>
        <taxon>Okeania</taxon>
    </lineage>
</organism>
<evidence type="ECO:0000313" key="2">
    <source>
        <dbReference type="Proteomes" id="UP000269154"/>
    </source>
</evidence>
<proteinExistence type="predicted"/>
<dbReference type="InterPro" id="IPR035943">
    <property type="entry name" value="XisI-like_sf"/>
</dbReference>
<sequence>MSYLKSATPILQYYADLPYCYGDVKTYTIISSDRNHFLLVHEGWEDSRRVYGTIVHAEIRNDKIWIHYDGIEDGTTDELVGAGVPKHRIVLAFHPPEIRQHSGYG</sequence>
<dbReference type="CDD" id="cd16382">
    <property type="entry name" value="XisI-like"/>
    <property type="match status" value="1"/>
</dbReference>
<accession>A0A3N6MTQ9</accession>
<dbReference type="OrthoDB" id="467081at2"/>
<gene>
    <name evidence="1" type="ORF">D5R40_20195</name>
</gene>
<dbReference type="AlphaFoldDB" id="A0A3N6MTQ9"/>
<evidence type="ECO:0000313" key="1">
    <source>
        <dbReference type="EMBL" id="RQH35245.1"/>
    </source>
</evidence>
<dbReference type="SUPFAM" id="SSF143847">
    <property type="entry name" value="XisI-like"/>
    <property type="match status" value="1"/>
</dbReference>
<reference evidence="1 2" key="1">
    <citation type="journal article" date="2018" name="ACS Chem. Biol.">
        <title>Ketoreductase domain dysfunction expands chemodiversity: malyngamide biosynthesis in the cyanobacterium Okeania hirsuta.</title>
        <authorList>
            <person name="Moss N.A."/>
            <person name="Leao T."/>
            <person name="Rankin M."/>
            <person name="McCullough T.M."/>
            <person name="Qu P."/>
            <person name="Korobeynikov A."/>
            <person name="Smith J.L."/>
            <person name="Gerwick L."/>
            <person name="Gerwick W.H."/>
        </authorList>
    </citation>
    <scope>NUCLEOTIDE SEQUENCE [LARGE SCALE GENOMIC DNA]</scope>
    <source>
        <strain evidence="1 2">PAB10Feb10-1</strain>
    </source>
</reference>
<dbReference type="InterPro" id="IPR014968">
    <property type="entry name" value="XisI"/>
</dbReference>
<comment type="caution">
    <text evidence="1">The sequence shown here is derived from an EMBL/GenBank/DDBJ whole genome shotgun (WGS) entry which is preliminary data.</text>
</comment>
<name>A0A3N6MTQ9_9CYAN</name>